<organism evidence="1 2">
    <name type="scientific">Xanthomonas oryzae pv. oryzae (strain KACC10331 / KXO85)</name>
    <dbReference type="NCBI Taxonomy" id="291331"/>
    <lineage>
        <taxon>Bacteria</taxon>
        <taxon>Pseudomonadati</taxon>
        <taxon>Pseudomonadota</taxon>
        <taxon>Gammaproteobacteria</taxon>
        <taxon>Lysobacterales</taxon>
        <taxon>Lysobacteraceae</taxon>
        <taxon>Xanthomonas</taxon>
    </lineage>
</organism>
<gene>
    <name evidence="1" type="ordered locus">XOO4207</name>
</gene>
<reference evidence="1 2" key="1">
    <citation type="journal article" date="2005" name="Nucleic Acids Res.">
        <title>The genome sequence of Xanthomonas oryzae pathovar oryzae KACC10331, the bacterial blight pathogen of rice.</title>
        <authorList>
            <person name="Lee B.M."/>
            <person name="Park Y.J."/>
            <person name="Park D.S."/>
            <person name="Kang H.W."/>
            <person name="Kim J.G."/>
            <person name="Song E.S."/>
            <person name="Park I.C."/>
            <person name="Yoon U.H."/>
            <person name="Hahn J.H."/>
            <person name="Koo B.S."/>
            <person name="Lee G.B."/>
            <person name="Kim H."/>
            <person name="Park H.S."/>
            <person name="Yoon K.O."/>
            <person name="Kim J.H."/>
            <person name="Jung C.H."/>
            <person name="Koh N.H."/>
            <person name="Seo J.S."/>
            <person name="Go S.J."/>
        </authorList>
    </citation>
    <scope>NUCLEOTIDE SEQUENCE [LARGE SCALE GENOMIC DNA]</scope>
    <source>
        <strain evidence="2">KACC10331 / KXO85</strain>
    </source>
</reference>
<sequence length="176" mass="18387">MRIPKRCTALLPHHLLTTPRDLAMKTQTLRIALSAALFAGATLAGLAQAASLTTLEPVQVRPAADQIAQQTLERNSDIRTLTAVQVRPWAEQLAALAAEQAKQRIVTLAAVQVRPSAEQRADLVVRSAAASAQTASSQAAGAIGALMGQVIVNLPAPKLQPSPAELEALVNAAISL</sequence>
<name>Q5GV12_XANOR</name>
<dbReference type="KEGG" id="xoo:XOO4207"/>
<dbReference type="EMBL" id="AE013598">
    <property type="protein sequence ID" value="AAW77461.1"/>
    <property type="molecule type" value="Genomic_DNA"/>
</dbReference>
<protein>
    <submittedName>
        <fullName evidence="1">Uncharacterized protein</fullName>
    </submittedName>
</protein>
<accession>Q5GV12</accession>
<proteinExistence type="predicted"/>
<evidence type="ECO:0000313" key="1">
    <source>
        <dbReference type="EMBL" id="AAW77461.1"/>
    </source>
</evidence>
<dbReference type="Proteomes" id="UP000006735">
    <property type="component" value="Chromosome"/>
</dbReference>
<dbReference type="HOGENOM" id="CLU_1721644_0_0_6"/>
<keyword evidence="2" id="KW-1185">Reference proteome</keyword>
<dbReference type="AlphaFoldDB" id="Q5GV12"/>
<evidence type="ECO:0000313" key="2">
    <source>
        <dbReference type="Proteomes" id="UP000006735"/>
    </source>
</evidence>